<evidence type="ECO:0000259" key="9">
    <source>
        <dbReference type="PROSITE" id="PS50928"/>
    </source>
</evidence>
<evidence type="ECO:0000256" key="5">
    <source>
        <dbReference type="ARBA" id="ARBA00022692"/>
    </source>
</evidence>
<dbReference type="InterPro" id="IPR050809">
    <property type="entry name" value="UgpAE/MalFG_permease"/>
</dbReference>
<dbReference type="STRING" id="440168.SAMN04487974_101173"/>
<evidence type="ECO:0000313" key="10">
    <source>
        <dbReference type="EMBL" id="SDG15210.1"/>
    </source>
</evidence>
<keyword evidence="5 8" id="KW-0812">Transmembrane</keyword>
<evidence type="ECO:0000256" key="3">
    <source>
        <dbReference type="ARBA" id="ARBA00022448"/>
    </source>
</evidence>
<dbReference type="InterPro" id="IPR000515">
    <property type="entry name" value="MetI-like"/>
</dbReference>
<proteinExistence type="inferred from homology"/>
<protein>
    <submittedName>
        <fullName evidence="10">Putative aldouronate transport system permease protein</fullName>
    </submittedName>
</protein>
<feature type="transmembrane region" description="Helical" evidence="8">
    <location>
        <begin position="140"/>
        <end position="161"/>
    </location>
</feature>
<dbReference type="AlphaFoldDB" id="A0A1G7RZG6"/>
<gene>
    <name evidence="10" type="ORF">SAMN04487974_101173</name>
</gene>
<feature type="transmembrane region" description="Helical" evidence="8">
    <location>
        <begin position="288"/>
        <end position="309"/>
    </location>
</feature>
<dbReference type="Proteomes" id="UP000199495">
    <property type="component" value="Unassembled WGS sequence"/>
</dbReference>
<dbReference type="Pfam" id="PF00528">
    <property type="entry name" value="BPD_transp_1"/>
    <property type="match status" value="1"/>
</dbReference>
<organism evidence="10 11">
    <name type="scientific">Pelagibacterium luteolum</name>
    <dbReference type="NCBI Taxonomy" id="440168"/>
    <lineage>
        <taxon>Bacteria</taxon>
        <taxon>Pseudomonadati</taxon>
        <taxon>Pseudomonadota</taxon>
        <taxon>Alphaproteobacteria</taxon>
        <taxon>Hyphomicrobiales</taxon>
        <taxon>Devosiaceae</taxon>
        <taxon>Pelagibacterium</taxon>
    </lineage>
</organism>
<keyword evidence="7 8" id="KW-0472">Membrane</keyword>
<evidence type="ECO:0000256" key="1">
    <source>
        <dbReference type="ARBA" id="ARBA00004651"/>
    </source>
</evidence>
<keyword evidence="3 8" id="KW-0813">Transport</keyword>
<accession>A0A1G7RZG6</accession>
<sequence length="322" mass="35961">MSLDEKQLAAHLSVIGNVPKTANLRTALGMKIRAWWPYYLMLLPGLVYFIVFHYYPIYQAKLAFEDFRIFGDNLWVGTKHFETLFDSRAFFQVLANTLIISAMKMAFVFPVPILLALLINEVRASGLRRFIQSAIYLPHFLSWVVIAGIFIAALSPSSGVVNEIRGWAGLSPRGFMTESGSIRWVVVFSEMWRSAGWDSLLYFAAIMAIDPQLYDAAEMDGANRWQKIINVTLPGITPTIATLFILNVGLFMNAGFDQVFNLANDAVRDQIDIIDTYVYRIGLQSGQFSLATAAGLFKGVIGMVLIVAAHTISKRLTGKGVW</sequence>
<evidence type="ECO:0000256" key="4">
    <source>
        <dbReference type="ARBA" id="ARBA00022475"/>
    </source>
</evidence>
<evidence type="ECO:0000256" key="7">
    <source>
        <dbReference type="ARBA" id="ARBA00023136"/>
    </source>
</evidence>
<evidence type="ECO:0000256" key="2">
    <source>
        <dbReference type="ARBA" id="ARBA00009306"/>
    </source>
</evidence>
<dbReference type="PANTHER" id="PTHR43227">
    <property type="entry name" value="BLL4140 PROTEIN"/>
    <property type="match status" value="1"/>
</dbReference>
<feature type="transmembrane region" description="Helical" evidence="8">
    <location>
        <begin position="228"/>
        <end position="252"/>
    </location>
</feature>
<feature type="transmembrane region" description="Helical" evidence="8">
    <location>
        <begin position="93"/>
        <end position="119"/>
    </location>
</feature>
<dbReference type="GO" id="GO:0005886">
    <property type="term" value="C:plasma membrane"/>
    <property type="evidence" value="ECO:0007669"/>
    <property type="project" value="UniProtKB-SubCell"/>
</dbReference>
<evidence type="ECO:0000256" key="6">
    <source>
        <dbReference type="ARBA" id="ARBA00022989"/>
    </source>
</evidence>
<dbReference type="GO" id="GO:0055085">
    <property type="term" value="P:transmembrane transport"/>
    <property type="evidence" value="ECO:0007669"/>
    <property type="project" value="InterPro"/>
</dbReference>
<comment type="subcellular location">
    <subcellularLocation>
        <location evidence="1 8">Cell membrane</location>
        <topology evidence="1 8">Multi-pass membrane protein</topology>
    </subcellularLocation>
</comment>
<dbReference type="InterPro" id="IPR035906">
    <property type="entry name" value="MetI-like_sf"/>
</dbReference>
<feature type="transmembrane region" description="Helical" evidence="8">
    <location>
        <begin position="35"/>
        <end position="55"/>
    </location>
</feature>
<name>A0A1G7RZG6_9HYPH</name>
<keyword evidence="6 8" id="KW-1133">Transmembrane helix</keyword>
<dbReference type="RefSeq" id="WP_090589815.1">
    <property type="nucleotide sequence ID" value="NZ_FNCS01000001.1"/>
</dbReference>
<dbReference type="CDD" id="cd06261">
    <property type="entry name" value="TM_PBP2"/>
    <property type="match status" value="1"/>
</dbReference>
<keyword evidence="4" id="KW-1003">Cell membrane</keyword>
<comment type="similarity">
    <text evidence="2 8">Belongs to the binding-protein-dependent transport system permease family.</text>
</comment>
<dbReference type="Gene3D" id="1.10.3720.10">
    <property type="entry name" value="MetI-like"/>
    <property type="match status" value="1"/>
</dbReference>
<dbReference type="OrthoDB" id="8417460at2"/>
<evidence type="ECO:0000313" key="11">
    <source>
        <dbReference type="Proteomes" id="UP000199495"/>
    </source>
</evidence>
<keyword evidence="11" id="KW-1185">Reference proteome</keyword>
<dbReference type="EMBL" id="FNCS01000001">
    <property type="protein sequence ID" value="SDG15210.1"/>
    <property type="molecule type" value="Genomic_DNA"/>
</dbReference>
<evidence type="ECO:0000256" key="8">
    <source>
        <dbReference type="RuleBase" id="RU363032"/>
    </source>
</evidence>
<feature type="domain" description="ABC transmembrane type-1" evidence="9">
    <location>
        <begin position="94"/>
        <end position="309"/>
    </location>
</feature>
<dbReference type="PROSITE" id="PS50928">
    <property type="entry name" value="ABC_TM1"/>
    <property type="match status" value="1"/>
</dbReference>
<dbReference type="PANTHER" id="PTHR43227:SF11">
    <property type="entry name" value="BLL4140 PROTEIN"/>
    <property type="match status" value="1"/>
</dbReference>
<reference evidence="10 11" key="1">
    <citation type="submission" date="2016-10" db="EMBL/GenBank/DDBJ databases">
        <authorList>
            <person name="de Groot N.N."/>
        </authorList>
    </citation>
    <scope>NUCLEOTIDE SEQUENCE [LARGE SCALE GENOMIC DNA]</scope>
    <source>
        <strain evidence="10 11">CGMCC 1.10267</strain>
    </source>
</reference>
<dbReference type="SUPFAM" id="SSF161098">
    <property type="entry name" value="MetI-like"/>
    <property type="match status" value="1"/>
</dbReference>